<name>A0A401U3T1_CHIPU</name>
<reference evidence="2 3" key="1">
    <citation type="journal article" date="2018" name="Nat. Ecol. Evol.">
        <title>Shark genomes provide insights into elasmobranch evolution and the origin of vertebrates.</title>
        <authorList>
            <person name="Hara Y"/>
            <person name="Yamaguchi K"/>
            <person name="Onimaru K"/>
            <person name="Kadota M"/>
            <person name="Koyanagi M"/>
            <person name="Keeley SD"/>
            <person name="Tatsumi K"/>
            <person name="Tanaka K"/>
            <person name="Motone F"/>
            <person name="Kageyama Y"/>
            <person name="Nozu R"/>
            <person name="Adachi N"/>
            <person name="Nishimura O"/>
            <person name="Nakagawa R"/>
            <person name="Tanegashima C"/>
            <person name="Kiyatake I"/>
            <person name="Matsumoto R"/>
            <person name="Murakumo K"/>
            <person name="Nishida K"/>
            <person name="Terakita A"/>
            <person name="Kuratani S"/>
            <person name="Sato K"/>
            <person name="Hyodo S Kuraku.S."/>
        </authorList>
    </citation>
    <scope>NUCLEOTIDE SEQUENCE [LARGE SCALE GENOMIC DNA]</scope>
</reference>
<feature type="compositionally biased region" description="Basic and acidic residues" evidence="1">
    <location>
        <begin position="29"/>
        <end position="41"/>
    </location>
</feature>
<proteinExistence type="predicted"/>
<organism evidence="2 3">
    <name type="scientific">Chiloscyllium punctatum</name>
    <name type="common">Brownbanded bambooshark</name>
    <name type="synonym">Hemiscyllium punctatum</name>
    <dbReference type="NCBI Taxonomy" id="137246"/>
    <lineage>
        <taxon>Eukaryota</taxon>
        <taxon>Metazoa</taxon>
        <taxon>Chordata</taxon>
        <taxon>Craniata</taxon>
        <taxon>Vertebrata</taxon>
        <taxon>Chondrichthyes</taxon>
        <taxon>Elasmobranchii</taxon>
        <taxon>Galeomorphii</taxon>
        <taxon>Galeoidea</taxon>
        <taxon>Orectolobiformes</taxon>
        <taxon>Hemiscylliidae</taxon>
        <taxon>Chiloscyllium</taxon>
    </lineage>
</organism>
<protein>
    <submittedName>
        <fullName evidence="2">Uncharacterized protein</fullName>
    </submittedName>
</protein>
<gene>
    <name evidence="2" type="ORF">chiPu_0033758</name>
</gene>
<sequence>MLGTGHGGRHGRFGRSERQETHHRARVAGRHDQRIGLRADRADQGRHRFRWRCLVQPQLDRPRQAGMPPSEVD</sequence>
<dbReference type="AlphaFoldDB" id="A0A401U3T1"/>
<comment type="caution">
    <text evidence="2">The sequence shown here is derived from an EMBL/GenBank/DDBJ whole genome shotgun (WGS) entry which is preliminary data.</text>
</comment>
<dbReference type="Proteomes" id="UP000287033">
    <property type="component" value="Unassembled WGS sequence"/>
</dbReference>
<accession>A0A401U3T1</accession>
<feature type="region of interest" description="Disordered" evidence="1">
    <location>
        <begin position="1"/>
        <end position="41"/>
    </location>
</feature>
<evidence type="ECO:0000256" key="1">
    <source>
        <dbReference type="SAM" id="MobiDB-lite"/>
    </source>
</evidence>
<evidence type="ECO:0000313" key="2">
    <source>
        <dbReference type="EMBL" id="GCC49584.1"/>
    </source>
</evidence>
<evidence type="ECO:0000313" key="3">
    <source>
        <dbReference type="Proteomes" id="UP000287033"/>
    </source>
</evidence>
<keyword evidence="3" id="KW-1185">Reference proteome</keyword>
<dbReference type="EMBL" id="BEZZ01271532">
    <property type="protein sequence ID" value="GCC49584.1"/>
    <property type="molecule type" value="Genomic_DNA"/>
</dbReference>